<organism evidence="3 4">
    <name type="scientific">Nocardiopsis aegyptia</name>
    <dbReference type="NCBI Taxonomy" id="220378"/>
    <lineage>
        <taxon>Bacteria</taxon>
        <taxon>Bacillati</taxon>
        <taxon>Actinomycetota</taxon>
        <taxon>Actinomycetes</taxon>
        <taxon>Streptosporangiales</taxon>
        <taxon>Nocardiopsidaceae</taxon>
        <taxon>Nocardiopsis</taxon>
    </lineage>
</organism>
<dbReference type="Proteomes" id="UP000572051">
    <property type="component" value="Unassembled WGS sequence"/>
</dbReference>
<feature type="domain" description="UspA" evidence="2">
    <location>
        <begin position="173"/>
        <end position="313"/>
    </location>
</feature>
<dbReference type="PANTHER" id="PTHR46553">
    <property type="entry name" value="ADENINE NUCLEOTIDE ALPHA HYDROLASES-LIKE SUPERFAMILY PROTEIN"/>
    <property type="match status" value="1"/>
</dbReference>
<evidence type="ECO:0000313" key="4">
    <source>
        <dbReference type="Proteomes" id="UP000572051"/>
    </source>
</evidence>
<sequence>MSDTESGNVRVPSDTTGIVVGVDGSPASRAALEWAAREAADRGLELLVLHALSMPVVGVPLGHPFRMAPSQDLTDWSTRLLQDAVDHVTGSHPGLEVRTRVSMLDAAHALLQASRTAEMVVVGSRGLGGVASAFLGSVSIRVTAHAPCSVVVVPAPEEPASTAEGRDHGSASRVVVGLDGSRDAEAALRFAFEEAARTRSDLVAVHAWTVSVPLDPTGFAAASHAAERESLAAHADGYVRAAVEETRREHAEDVPVSVVVVEDQAAHALLSTGADAGLIVVGSRGRGGFAGLLLGSVSQSVLHHARVPVAVVRGPHRGSGN</sequence>
<dbReference type="PANTHER" id="PTHR46553:SF3">
    <property type="entry name" value="ADENINE NUCLEOTIDE ALPHA HYDROLASES-LIKE SUPERFAMILY PROTEIN"/>
    <property type="match status" value="1"/>
</dbReference>
<dbReference type="SUPFAM" id="SSF52402">
    <property type="entry name" value="Adenine nucleotide alpha hydrolases-like"/>
    <property type="match status" value="2"/>
</dbReference>
<dbReference type="EMBL" id="JACCFS010000001">
    <property type="protein sequence ID" value="NYJ34511.1"/>
    <property type="molecule type" value="Genomic_DNA"/>
</dbReference>
<dbReference type="InterPro" id="IPR014729">
    <property type="entry name" value="Rossmann-like_a/b/a_fold"/>
</dbReference>
<dbReference type="AlphaFoldDB" id="A0A7Z0EM18"/>
<comment type="similarity">
    <text evidence="1">Belongs to the universal stress protein A family.</text>
</comment>
<keyword evidence="4" id="KW-1185">Reference proteome</keyword>
<dbReference type="InterPro" id="IPR006015">
    <property type="entry name" value="Universal_stress_UspA"/>
</dbReference>
<gene>
    <name evidence="3" type="ORF">HNR10_002392</name>
</gene>
<protein>
    <submittedName>
        <fullName evidence="3">Nucleotide-binding universal stress UspA family protein</fullName>
    </submittedName>
</protein>
<dbReference type="Gene3D" id="3.40.50.620">
    <property type="entry name" value="HUPs"/>
    <property type="match status" value="2"/>
</dbReference>
<dbReference type="PRINTS" id="PR01438">
    <property type="entry name" value="UNVRSLSTRESS"/>
</dbReference>
<evidence type="ECO:0000256" key="1">
    <source>
        <dbReference type="ARBA" id="ARBA00008791"/>
    </source>
</evidence>
<accession>A0A7Z0EM18</accession>
<reference evidence="3 4" key="1">
    <citation type="submission" date="2020-07" db="EMBL/GenBank/DDBJ databases">
        <title>Sequencing the genomes of 1000 actinobacteria strains.</title>
        <authorList>
            <person name="Klenk H.-P."/>
        </authorList>
    </citation>
    <scope>NUCLEOTIDE SEQUENCE [LARGE SCALE GENOMIC DNA]</scope>
    <source>
        <strain evidence="3 4">DSM 44442</strain>
    </source>
</reference>
<dbReference type="InterPro" id="IPR006016">
    <property type="entry name" value="UspA"/>
</dbReference>
<evidence type="ECO:0000313" key="3">
    <source>
        <dbReference type="EMBL" id="NYJ34511.1"/>
    </source>
</evidence>
<comment type="caution">
    <text evidence="3">The sequence shown here is derived from an EMBL/GenBank/DDBJ whole genome shotgun (WGS) entry which is preliminary data.</text>
</comment>
<proteinExistence type="inferred from homology"/>
<feature type="domain" description="UspA" evidence="2">
    <location>
        <begin position="18"/>
        <end position="154"/>
    </location>
</feature>
<dbReference type="RefSeq" id="WP_179823161.1">
    <property type="nucleotide sequence ID" value="NZ_JACCFS010000001.1"/>
</dbReference>
<name>A0A7Z0EM18_9ACTN</name>
<dbReference type="Pfam" id="PF00582">
    <property type="entry name" value="Usp"/>
    <property type="match status" value="2"/>
</dbReference>
<evidence type="ECO:0000259" key="2">
    <source>
        <dbReference type="Pfam" id="PF00582"/>
    </source>
</evidence>